<dbReference type="Pfam" id="PF07887">
    <property type="entry name" value="Calmodulin_bind"/>
    <property type="match status" value="1"/>
</dbReference>
<dbReference type="PANTHER" id="PTHR31713:SF14">
    <property type="entry name" value="CALMODULIN-BINDING PROTEIN 60 A"/>
    <property type="match status" value="1"/>
</dbReference>
<dbReference type="PANTHER" id="PTHR31713">
    <property type="entry name" value="OS02G0177800 PROTEIN"/>
    <property type="match status" value="1"/>
</dbReference>
<reference evidence="11 12" key="1">
    <citation type="submission" date="2017-07" db="EMBL/GenBank/DDBJ databases">
        <title>An improved, manually edited Actinidia chinensis var. chinensis (kiwifruit) genome highlights the challenges associated with draft genomes and gene prediction in plants.</title>
        <authorList>
            <person name="Pilkington S."/>
            <person name="Crowhurst R."/>
            <person name="Hilario E."/>
            <person name="Nardozza S."/>
            <person name="Fraser L."/>
            <person name="Peng Y."/>
            <person name="Gunaseelan K."/>
            <person name="Simpson R."/>
            <person name="Tahir J."/>
            <person name="Deroles S."/>
            <person name="Templeton K."/>
            <person name="Luo Z."/>
            <person name="Davy M."/>
            <person name="Cheng C."/>
            <person name="Mcneilage M."/>
            <person name="Scaglione D."/>
            <person name="Liu Y."/>
            <person name="Zhang Q."/>
            <person name="Datson P."/>
            <person name="De Silva N."/>
            <person name="Gardiner S."/>
            <person name="Bassett H."/>
            <person name="Chagne D."/>
            <person name="Mccallum J."/>
            <person name="Dzierzon H."/>
            <person name="Deng C."/>
            <person name="Wang Y.-Y."/>
            <person name="Barron N."/>
            <person name="Manako K."/>
            <person name="Bowen J."/>
            <person name="Foster T."/>
            <person name="Erridge Z."/>
            <person name="Tiffin H."/>
            <person name="Waite C."/>
            <person name="Davies K."/>
            <person name="Grierson E."/>
            <person name="Laing W."/>
            <person name="Kirk R."/>
            <person name="Chen X."/>
            <person name="Wood M."/>
            <person name="Montefiori M."/>
            <person name="Brummell D."/>
            <person name="Schwinn K."/>
            <person name="Catanach A."/>
            <person name="Fullerton C."/>
            <person name="Li D."/>
            <person name="Meiyalaghan S."/>
            <person name="Nieuwenhuizen N."/>
            <person name="Read N."/>
            <person name="Prakash R."/>
            <person name="Hunter D."/>
            <person name="Zhang H."/>
            <person name="Mckenzie M."/>
            <person name="Knabel M."/>
            <person name="Harris A."/>
            <person name="Allan A."/>
            <person name="Chen A."/>
            <person name="Janssen B."/>
            <person name="Plunkett B."/>
            <person name="Dwamena C."/>
            <person name="Voogd C."/>
            <person name="Leif D."/>
            <person name="Lafferty D."/>
            <person name="Souleyre E."/>
            <person name="Varkonyi-Gasic E."/>
            <person name="Gambi F."/>
            <person name="Hanley J."/>
            <person name="Yao J.-L."/>
            <person name="Cheung J."/>
            <person name="David K."/>
            <person name="Warren B."/>
            <person name="Marsh K."/>
            <person name="Snowden K."/>
            <person name="Lin-Wang K."/>
            <person name="Brian L."/>
            <person name="Martinez-Sanchez M."/>
            <person name="Wang M."/>
            <person name="Ileperuma N."/>
            <person name="Macnee N."/>
            <person name="Campin R."/>
            <person name="Mcatee P."/>
            <person name="Drummond R."/>
            <person name="Espley R."/>
            <person name="Ireland H."/>
            <person name="Wu R."/>
            <person name="Atkinson R."/>
            <person name="Karunairetnam S."/>
            <person name="Bulley S."/>
            <person name="Chunkath S."/>
            <person name="Hanley Z."/>
            <person name="Storey R."/>
            <person name="Thrimawithana A."/>
            <person name="Thomson S."/>
            <person name="David C."/>
            <person name="Testolin R."/>
        </authorList>
    </citation>
    <scope>NUCLEOTIDE SEQUENCE [LARGE SCALE GENOMIC DNA]</scope>
    <source>
        <strain evidence="12">cv. Red5</strain>
        <tissue evidence="11">Young leaf</tissue>
    </source>
</reference>
<evidence type="ECO:0000259" key="10">
    <source>
        <dbReference type="Pfam" id="PF20452"/>
    </source>
</evidence>
<keyword evidence="12" id="KW-1185">Reference proteome</keyword>
<feature type="domain" description="Calmodulin binding protein C-terminal" evidence="10">
    <location>
        <begin position="355"/>
        <end position="416"/>
    </location>
</feature>
<keyword evidence="7" id="KW-0539">Nucleus</keyword>
<evidence type="ECO:0000256" key="1">
    <source>
        <dbReference type="ARBA" id="ARBA00004123"/>
    </source>
</evidence>
<evidence type="ECO:0000313" key="12">
    <source>
        <dbReference type="Proteomes" id="UP000241394"/>
    </source>
</evidence>
<feature type="domain" description="Calmodulin binding protein-like N-terminal" evidence="8">
    <location>
        <begin position="128"/>
        <end position="270"/>
    </location>
</feature>
<dbReference type="InterPro" id="IPR046829">
    <property type="entry name" value="Calmod_bind_C"/>
</dbReference>
<sequence>MSKPQDCSCSDKAFRERKMQQNGGWEESCIVDLEEGNNSSKDKQRRVRLPVVSALPDIIKLQADQGSMEPELERSLGGNEHFPGGTSCVQINKEFELAMTKQMHLCNVKWYEKWDSGNETHPSESRSLKLQFLDKLSSSILTGTEIKGQDNASIRIALCDGFTGQVVNYGPEASAKVELVVIENDYEGDDWSREVFDSKIVREMEGRKSPLIGDVYLNLENGIGCIGNIRFRHTKCWRKKHEFRLGARIVDGFHGVRVREAKTEPFSVGDRRGNLYKKHHPPSLSDEVWRLEKIGKDGAFHKRLSKETINTVKDFVTLLNIDPQRLKETLGGTMHDKIWDLIVDHARTCEIDNRTYLYYPPISQQGTAVVFNVVGQLMGLLLEQQLVSVDKLSETQKADAHKLVVSAFQHWGEVVPVHDEAFLSAGSQQLANALCPSNLTALESPNMIDLYGNRQQDTSYTDIISLGSTTTVDDFGLLGVEKLDFEKGKIPRSMTSGMESVRQDVDNDDTSFINGSSFLPNVVYPSNSVITESSYDSEILTTHNICGPDSPQLGASSDEFMSSISSIWDANSWGDFDWQSINDMSHRNEQTLTFTSPDTSSLISDTESIIQAFCEEEYPQISDNLCSIQHQDPNLDLWLAGLSNVTMNKDQRRQLPKKNAQRRWRVVFSILRLISVKRNVGRKTLLDEIRKDPNASSRAILHGAVNDILLARSAAVSMNKAQRSYLSKTDNAQRRWRMLLSVMRLISVKRNLAREIPFREMPKDHGPSSGDIIPSIYFTGGMNGFHDDSLQSIGIVDQPPVFSHTATELNHQTNHFCSSISEESVERVGLRVDSGELCEGSVHVETWKLETGQGGHGGGGFGGG</sequence>
<evidence type="ECO:0000313" key="11">
    <source>
        <dbReference type="EMBL" id="PSS07814.1"/>
    </source>
</evidence>
<protein>
    <submittedName>
        <fullName evidence="11">Calmodulin-binding protein 60 A like</fullName>
    </submittedName>
</protein>
<evidence type="ECO:0000256" key="7">
    <source>
        <dbReference type="ARBA" id="ARBA00023242"/>
    </source>
</evidence>
<dbReference type="GO" id="GO:0043565">
    <property type="term" value="F:sequence-specific DNA binding"/>
    <property type="evidence" value="ECO:0007669"/>
    <property type="project" value="TreeGrafter"/>
</dbReference>
<dbReference type="Proteomes" id="UP000241394">
    <property type="component" value="Chromosome LG16"/>
</dbReference>
<dbReference type="AlphaFoldDB" id="A0A2R6QGS1"/>
<evidence type="ECO:0000259" key="8">
    <source>
        <dbReference type="Pfam" id="PF07887"/>
    </source>
</evidence>
<dbReference type="GO" id="GO:0003700">
    <property type="term" value="F:DNA-binding transcription factor activity"/>
    <property type="evidence" value="ECO:0007669"/>
    <property type="project" value="TreeGrafter"/>
</dbReference>
<evidence type="ECO:0000256" key="4">
    <source>
        <dbReference type="ARBA" id="ARBA00023125"/>
    </source>
</evidence>
<accession>A0A2R6QGS1</accession>
<evidence type="ECO:0000256" key="2">
    <source>
        <dbReference type="ARBA" id="ARBA00007214"/>
    </source>
</evidence>
<dbReference type="InterPro" id="IPR012416">
    <property type="entry name" value="CBP60"/>
</dbReference>
<dbReference type="InParanoid" id="A0A2R6QGS1"/>
<dbReference type="STRING" id="1590841.A0A2R6QGS1"/>
<dbReference type="OrthoDB" id="1554738at2759"/>
<dbReference type="EMBL" id="NKQK01000016">
    <property type="protein sequence ID" value="PSS07814.1"/>
    <property type="molecule type" value="Genomic_DNA"/>
</dbReference>
<dbReference type="Pfam" id="PF20452">
    <property type="entry name" value="Calmod_bind_C"/>
    <property type="match status" value="1"/>
</dbReference>
<evidence type="ECO:0000256" key="3">
    <source>
        <dbReference type="ARBA" id="ARBA00023015"/>
    </source>
</evidence>
<keyword evidence="5" id="KW-0010">Activator</keyword>
<evidence type="ECO:0000259" key="9">
    <source>
        <dbReference type="Pfam" id="PF20451"/>
    </source>
</evidence>
<dbReference type="GO" id="GO:0080142">
    <property type="term" value="P:regulation of salicylic acid biosynthetic process"/>
    <property type="evidence" value="ECO:0007669"/>
    <property type="project" value="TreeGrafter"/>
</dbReference>
<evidence type="ECO:0000256" key="6">
    <source>
        <dbReference type="ARBA" id="ARBA00023163"/>
    </source>
</evidence>
<keyword evidence="4" id="KW-0238">DNA-binding</keyword>
<name>A0A2R6QGS1_ACTCC</name>
<dbReference type="GO" id="GO:0005516">
    <property type="term" value="F:calmodulin binding"/>
    <property type="evidence" value="ECO:0007669"/>
    <property type="project" value="InterPro"/>
</dbReference>
<comment type="subcellular location">
    <subcellularLocation>
        <location evidence="1">Nucleus</location>
    </subcellularLocation>
</comment>
<keyword evidence="6" id="KW-0804">Transcription</keyword>
<keyword evidence="3" id="KW-0805">Transcription regulation</keyword>
<comment type="similarity">
    <text evidence="2">Belongs to the plant ACBP60 protein family.</text>
</comment>
<reference evidence="12" key="2">
    <citation type="journal article" date="2018" name="BMC Genomics">
        <title>A manually annotated Actinidia chinensis var. chinensis (kiwifruit) genome highlights the challenges associated with draft genomes and gene prediction in plants.</title>
        <authorList>
            <person name="Pilkington S.M."/>
            <person name="Crowhurst R."/>
            <person name="Hilario E."/>
            <person name="Nardozza S."/>
            <person name="Fraser L."/>
            <person name="Peng Y."/>
            <person name="Gunaseelan K."/>
            <person name="Simpson R."/>
            <person name="Tahir J."/>
            <person name="Deroles S.C."/>
            <person name="Templeton K."/>
            <person name="Luo Z."/>
            <person name="Davy M."/>
            <person name="Cheng C."/>
            <person name="McNeilage M."/>
            <person name="Scaglione D."/>
            <person name="Liu Y."/>
            <person name="Zhang Q."/>
            <person name="Datson P."/>
            <person name="De Silva N."/>
            <person name="Gardiner S.E."/>
            <person name="Bassett H."/>
            <person name="Chagne D."/>
            <person name="McCallum J."/>
            <person name="Dzierzon H."/>
            <person name="Deng C."/>
            <person name="Wang Y.Y."/>
            <person name="Barron L."/>
            <person name="Manako K."/>
            <person name="Bowen J."/>
            <person name="Foster T.M."/>
            <person name="Erridge Z.A."/>
            <person name="Tiffin H."/>
            <person name="Waite C.N."/>
            <person name="Davies K.M."/>
            <person name="Grierson E.P."/>
            <person name="Laing W.A."/>
            <person name="Kirk R."/>
            <person name="Chen X."/>
            <person name="Wood M."/>
            <person name="Montefiori M."/>
            <person name="Brummell D.A."/>
            <person name="Schwinn K.E."/>
            <person name="Catanach A."/>
            <person name="Fullerton C."/>
            <person name="Li D."/>
            <person name="Meiyalaghan S."/>
            <person name="Nieuwenhuizen N."/>
            <person name="Read N."/>
            <person name="Prakash R."/>
            <person name="Hunter D."/>
            <person name="Zhang H."/>
            <person name="McKenzie M."/>
            <person name="Knabel M."/>
            <person name="Harris A."/>
            <person name="Allan A.C."/>
            <person name="Gleave A."/>
            <person name="Chen A."/>
            <person name="Janssen B.J."/>
            <person name="Plunkett B."/>
            <person name="Ampomah-Dwamena C."/>
            <person name="Voogd C."/>
            <person name="Leif D."/>
            <person name="Lafferty D."/>
            <person name="Souleyre E.J.F."/>
            <person name="Varkonyi-Gasic E."/>
            <person name="Gambi F."/>
            <person name="Hanley J."/>
            <person name="Yao J.L."/>
            <person name="Cheung J."/>
            <person name="David K.M."/>
            <person name="Warren B."/>
            <person name="Marsh K."/>
            <person name="Snowden K.C."/>
            <person name="Lin-Wang K."/>
            <person name="Brian L."/>
            <person name="Martinez-Sanchez M."/>
            <person name="Wang M."/>
            <person name="Ileperuma N."/>
            <person name="Macnee N."/>
            <person name="Campin R."/>
            <person name="McAtee P."/>
            <person name="Drummond R.S.M."/>
            <person name="Espley R.V."/>
            <person name="Ireland H.S."/>
            <person name="Wu R."/>
            <person name="Atkinson R.G."/>
            <person name="Karunairetnam S."/>
            <person name="Bulley S."/>
            <person name="Chunkath S."/>
            <person name="Hanley Z."/>
            <person name="Storey R."/>
            <person name="Thrimawithana A.H."/>
            <person name="Thomson S."/>
            <person name="David C."/>
            <person name="Testolin R."/>
            <person name="Huang H."/>
            <person name="Hellens R.P."/>
            <person name="Schaffer R.J."/>
        </authorList>
    </citation>
    <scope>NUCLEOTIDE SEQUENCE [LARGE SCALE GENOMIC DNA]</scope>
    <source>
        <strain evidence="12">cv. Red5</strain>
    </source>
</reference>
<gene>
    <name evidence="11" type="ORF">CEY00_Acc18168</name>
</gene>
<feature type="domain" description="Calmodulin binding protein central" evidence="9">
    <location>
        <begin position="284"/>
        <end position="349"/>
    </location>
</feature>
<comment type="caution">
    <text evidence="11">The sequence shown here is derived from an EMBL/GenBank/DDBJ whole genome shotgun (WGS) entry which is preliminary data.</text>
</comment>
<organism evidence="11 12">
    <name type="scientific">Actinidia chinensis var. chinensis</name>
    <name type="common">Chinese soft-hair kiwi</name>
    <dbReference type="NCBI Taxonomy" id="1590841"/>
    <lineage>
        <taxon>Eukaryota</taxon>
        <taxon>Viridiplantae</taxon>
        <taxon>Streptophyta</taxon>
        <taxon>Embryophyta</taxon>
        <taxon>Tracheophyta</taxon>
        <taxon>Spermatophyta</taxon>
        <taxon>Magnoliopsida</taxon>
        <taxon>eudicotyledons</taxon>
        <taxon>Gunneridae</taxon>
        <taxon>Pentapetalae</taxon>
        <taxon>asterids</taxon>
        <taxon>Ericales</taxon>
        <taxon>Actinidiaceae</taxon>
        <taxon>Actinidia</taxon>
    </lineage>
</organism>
<evidence type="ECO:0000256" key="5">
    <source>
        <dbReference type="ARBA" id="ARBA00023159"/>
    </source>
</evidence>
<dbReference type="InterPro" id="IPR046830">
    <property type="entry name" value="Calmod_bind_M"/>
</dbReference>
<dbReference type="Gramene" id="PSS07814">
    <property type="protein sequence ID" value="PSS07814"/>
    <property type="gene ID" value="CEY00_Acc18168"/>
</dbReference>
<dbReference type="GO" id="GO:0005634">
    <property type="term" value="C:nucleus"/>
    <property type="evidence" value="ECO:0007669"/>
    <property type="project" value="UniProtKB-SubCell"/>
</dbReference>
<dbReference type="InterPro" id="IPR046831">
    <property type="entry name" value="Calmodulin_bind_N"/>
</dbReference>
<dbReference type="Pfam" id="PF20451">
    <property type="entry name" value="Calmod_bind_M"/>
    <property type="match status" value="1"/>
</dbReference>
<proteinExistence type="inferred from homology"/>